<dbReference type="PANTHER" id="PTHR43433:SF5">
    <property type="entry name" value="AB HYDROLASE-1 DOMAIN-CONTAINING PROTEIN"/>
    <property type="match status" value="1"/>
</dbReference>
<dbReference type="InterPro" id="IPR050471">
    <property type="entry name" value="AB_hydrolase"/>
</dbReference>
<organism evidence="2 3">
    <name type="scientific">Geodermatophilus arenarius</name>
    <dbReference type="NCBI Taxonomy" id="1137990"/>
    <lineage>
        <taxon>Bacteria</taxon>
        <taxon>Bacillati</taxon>
        <taxon>Actinomycetota</taxon>
        <taxon>Actinomycetes</taxon>
        <taxon>Geodermatophilales</taxon>
        <taxon>Geodermatophilaceae</taxon>
        <taxon>Geodermatophilus</taxon>
    </lineage>
</organism>
<name>A0ABV9LFP5_9ACTN</name>
<protein>
    <submittedName>
        <fullName evidence="2">Alpha/beta fold hydrolase</fullName>
    </submittedName>
</protein>
<reference evidence="3" key="1">
    <citation type="journal article" date="2019" name="Int. J. Syst. Evol. Microbiol.">
        <title>The Global Catalogue of Microorganisms (GCM) 10K type strain sequencing project: providing services to taxonomists for standard genome sequencing and annotation.</title>
        <authorList>
            <consortium name="The Broad Institute Genomics Platform"/>
            <consortium name="The Broad Institute Genome Sequencing Center for Infectious Disease"/>
            <person name="Wu L."/>
            <person name="Ma J."/>
        </authorList>
    </citation>
    <scope>NUCLEOTIDE SEQUENCE [LARGE SCALE GENOMIC DNA]</scope>
    <source>
        <strain evidence="3">CCUG 62763</strain>
    </source>
</reference>
<dbReference type="PANTHER" id="PTHR43433">
    <property type="entry name" value="HYDROLASE, ALPHA/BETA FOLD FAMILY PROTEIN"/>
    <property type="match status" value="1"/>
</dbReference>
<evidence type="ECO:0000313" key="3">
    <source>
        <dbReference type="Proteomes" id="UP001596025"/>
    </source>
</evidence>
<comment type="caution">
    <text evidence="2">The sequence shown here is derived from an EMBL/GenBank/DDBJ whole genome shotgun (WGS) entry which is preliminary data.</text>
</comment>
<dbReference type="Proteomes" id="UP001596025">
    <property type="component" value="Unassembled WGS sequence"/>
</dbReference>
<dbReference type="GO" id="GO:0016787">
    <property type="term" value="F:hydrolase activity"/>
    <property type="evidence" value="ECO:0007669"/>
    <property type="project" value="UniProtKB-KW"/>
</dbReference>
<keyword evidence="2" id="KW-0378">Hydrolase</keyword>
<accession>A0ABV9LFP5</accession>
<dbReference type="InterPro" id="IPR000073">
    <property type="entry name" value="AB_hydrolase_1"/>
</dbReference>
<evidence type="ECO:0000259" key="1">
    <source>
        <dbReference type="Pfam" id="PF12697"/>
    </source>
</evidence>
<dbReference type="Pfam" id="PF12697">
    <property type="entry name" value="Abhydrolase_6"/>
    <property type="match status" value="1"/>
</dbReference>
<dbReference type="InterPro" id="IPR029058">
    <property type="entry name" value="AB_hydrolase_fold"/>
</dbReference>
<dbReference type="RefSeq" id="WP_387985105.1">
    <property type="nucleotide sequence ID" value="NZ_JBHSGR010000001.1"/>
</dbReference>
<gene>
    <name evidence="2" type="ORF">ACFO3M_00800</name>
</gene>
<dbReference type="SUPFAM" id="SSF53474">
    <property type="entry name" value="alpha/beta-Hydrolases"/>
    <property type="match status" value="1"/>
</dbReference>
<sequence length="265" mass="27784">MTYETVASADGTRIAYEVCGSGPPLVTVCGATCDRALMRPTARALGERFTTVDYDRRGRGDSGDTLPYAVEREVEDLTALVDAVGGHASLYGHSSGAALVLRAVGAGLPVDRFVLHDPPFAPDDPAFRGESRTFAAGILDLLAAGERDEAVDRWCRGTGMPGEVVDAMRATPRWAELLALAPTLAYDLAVLDSVRTGGAVPEDVARRAARPGLVLVGGDSPPFMQEVARRLADLLPAGALRVLPASGHVVAPEVLAPLVADFLRG</sequence>
<dbReference type="Gene3D" id="3.40.50.1820">
    <property type="entry name" value="alpha/beta hydrolase"/>
    <property type="match status" value="1"/>
</dbReference>
<dbReference type="EMBL" id="JBHSGR010000001">
    <property type="protein sequence ID" value="MFC4691920.1"/>
    <property type="molecule type" value="Genomic_DNA"/>
</dbReference>
<evidence type="ECO:0000313" key="2">
    <source>
        <dbReference type="EMBL" id="MFC4691920.1"/>
    </source>
</evidence>
<proteinExistence type="predicted"/>
<keyword evidence="3" id="KW-1185">Reference proteome</keyword>
<feature type="domain" description="AB hydrolase-1" evidence="1">
    <location>
        <begin position="40"/>
        <end position="250"/>
    </location>
</feature>